<dbReference type="SUPFAM" id="SSF57625">
    <property type="entry name" value="Invertebrate chitin-binding proteins"/>
    <property type="match status" value="1"/>
</dbReference>
<name>A0A131YRL9_RHIAP</name>
<evidence type="ECO:0000313" key="9">
    <source>
        <dbReference type="EMBL" id="JAP80541.1"/>
    </source>
</evidence>
<dbReference type="AlphaFoldDB" id="A0A131YRL9"/>
<keyword evidence="3" id="KW-0677">Repeat</keyword>
<feature type="compositionally biased region" description="Gly residues" evidence="6">
    <location>
        <begin position="40"/>
        <end position="52"/>
    </location>
</feature>
<dbReference type="SMR" id="A0A131YRL9"/>
<proteinExistence type="predicted"/>
<dbReference type="Gene3D" id="2.170.140.10">
    <property type="entry name" value="Chitin binding domain"/>
    <property type="match status" value="1"/>
</dbReference>
<keyword evidence="4" id="KW-1015">Disulfide bond</keyword>
<feature type="compositionally biased region" description="Pro residues" evidence="6">
    <location>
        <begin position="29"/>
        <end position="39"/>
    </location>
</feature>
<organism evidence="9">
    <name type="scientific">Rhipicephalus appendiculatus</name>
    <name type="common">Brown ear tick</name>
    <dbReference type="NCBI Taxonomy" id="34631"/>
    <lineage>
        <taxon>Eukaryota</taxon>
        <taxon>Metazoa</taxon>
        <taxon>Ecdysozoa</taxon>
        <taxon>Arthropoda</taxon>
        <taxon>Chelicerata</taxon>
        <taxon>Arachnida</taxon>
        <taxon>Acari</taxon>
        <taxon>Parasitiformes</taxon>
        <taxon>Ixodida</taxon>
        <taxon>Ixodoidea</taxon>
        <taxon>Ixodidae</taxon>
        <taxon>Rhipicephalinae</taxon>
        <taxon>Rhipicephalus</taxon>
        <taxon>Rhipicephalus</taxon>
    </lineage>
</organism>
<dbReference type="PANTHER" id="PTHR23301">
    <property type="entry name" value="CHITIN BINDING PERITROPHIN-A"/>
    <property type="match status" value="1"/>
</dbReference>
<evidence type="ECO:0000259" key="8">
    <source>
        <dbReference type="PROSITE" id="PS50940"/>
    </source>
</evidence>
<evidence type="ECO:0000256" key="1">
    <source>
        <dbReference type="ARBA" id="ARBA00022669"/>
    </source>
</evidence>
<dbReference type="PROSITE" id="PS50940">
    <property type="entry name" value="CHIT_BIND_II"/>
    <property type="match status" value="1"/>
</dbReference>
<feature type="signal peptide" evidence="7">
    <location>
        <begin position="1"/>
        <end position="22"/>
    </location>
</feature>
<sequence length="134" mass="12983">MGYPTFLFTVFVGILAVSVTSAALFASPGGPPANPPPPGVGGSPGAFGGFGGAPPAASGAGGAGAPAGGLPSDPSCPPTDGMVPLYVPDPDDCTKYTVCSAGFGMKMDCPPGLHFNKVSNHCDFPPLAGCEVTA</sequence>
<evidence type="ECO:0000256" key="2">
    <source>
        <dbReference type="ARBA" id="ARBA00022729"/>
    </source>
</evidence>
<evidence type="ECO:0000256" key="5">
    <source>
        <dbReference type="ARBA" id="ARBA00023180"/>
    </source>
</evidence>
<reference evidence="9" key="1">
    <citation type="journal article" date="2016" name="Ticks Tick Borne Dis.">
        <title>De novo assembly and annotation of the salivary gland transcriptome of Rhipicephalus appendiculatus male and female ticks during blood feeding.</title>
        <authorList>
            <person name="de Castro M.H."/>
            <person name="de Klerk D."/>
            <person name="Pienaar R."/>
            <person name="Latif A.A."/>
            <person name="Rees D.J."/>
            <person name="Mans B.J."/>
        </authorList>
    </citation>
    <scope>NUCLEOTIDE SEQUENCE</scope>
    <source>
        <tissue evidence="9">Salivary glands</tissue>
    </source>
</reference>
<evidence type="ECO:0000256" key="3">
    <source>
        <dbReference type="ARBA" id="ARBA00022737"/>
    </source>
</evidence>
<feature type="domain" description="Chitin-binding type-2" evidence="8">
    <location>
        <begin position="73"/>
        <end position="132"/>
    </location>
</feature>
<dbReference type="GO" id="GO:0008061">
    <property type="term" value="F:chitin binding"/>
    <property type="evidence" value="ECO:0007669"/>
    <property type="project" value="UniProtKB-KW"/>
</dbReference>
<keyword evidence="5" id="KW-0325">Glycoprotein</keyword>
<feature type="chain" id="PRO_5007285903" evidence="7">
    <location>
        <begin position="23"/>
        <end position="134"/>
    </location>
</feature>
<dbReference type="InterPro" id="IPR051940">
    <property type="entry name" value="Chitin_bind-dev_reg"/>
</dbReference>
<accession>A0A131YRL9</accession>
<keyword evidence="2 7" id="KW-0732">Signal</keyword>
<evidence type="ECO:0000256" key="7">
    <source>
        <dbReference type="SAM" id="SignalP"/>
    </source>
</evidence>
<feature type="region of interest" description="Disordered" evidence="6">
    <location>
        <begin position="29"/>
        <end position="81"/>
    </location>
</feature>
<evidence type="ECO:0000256" key="6">
    <source>
        <dbReference type="SAM" id="MobiDB-lite"/>
    </source>
</evidence>
<dbReference type="GO" id="GO:0005576">
    <property type="term" value="C:extracellular region"/>
    <property type="evidence" value="ECO:0007669"/>
    <property type="project" value="InterPro"/>
</dbReference>
<dbReference type="SMART" id="SM00494">
    <property type="entry name" value="ChtBD2"/>
    <property type="match status" value="1"/>
</dbReference>
<dbReference type="EMBL" id="GEDV01008016">
    <property type="protein sequence ID" value="JAP80541.1"/>
    <property type="molecule type" value="Transcribed_RNA"/>
</dbReference>
<dbReference type="PANTHER" id="PTHR23301:SF0">
    <property type="entry name" value="CHITIN-BINDING TYPE-2 DOMAIN-CONTAINING PROTEIN-RELATED"/>
    <property type="match status" value="1"/>
</dbReference>
<dbReference type="Pfam" id="PF01607">
    <property type="entry name" value="CBM_14"/>
    <property type="match status" value="1"/>
</dbReference>
<keyword evidence="1" id="KW-0147">Chitin-binding</keyword>
<dbReference type="InterPro" id="IPR002557">
    <property type="entry name" value="Chitin-bd_dom"/>
</dbReference>
<evidence type="ECO:0000256" key="4">
    <source>
        <dbReference type="ARBA" id="ARBA00023157"/>
    </source>
</evidence>
<protein>
    <submittedName>
        <fullName evidence="9">Chitin-binding protein</fullName>
    </submittedName>
</protein>
<dbReference type="InterPro" id="IPR036508">
    <property type="entry name" value="Chitin-bd_dom_sf"/>
</dbReference>